<protein>
    <submittedName>
        <fullName evidence="3">ARAD1C09768p</fullName>
    </submittedName>
</protein>
<dbReference type="InterPro" id="IPR036273">
    <property type="entry name" value="CRAL/TRIO_N_dom_sf"/>
</dbReference>
<dbReference type="AlphaFoldDB" id="A0A060T042"/>
<organism evidence="3">
    <name type="scientific">Blastobotrys adeninivorans</name>
    <name type="common">Yeast</name>
    <name type="synonym">Arxula adeninivorans</name>
    <dbReference type="NCBI Taxonomy" id="409370"/>
    <lineage>
        <taxon>Eukaryota</taxon>
        <taxon>Fungi</taxon>
        <taxon>Dikarya</taxon>
        <taxon>Ascomycota</taxon>
        <taxon>Saccharomycotina</taxon>
        <taxon>Dipodascomycetes</taxon>
        <taxon>Dipodascales</taxon>
        <taxon>Trichomonascaceae</taxon>
        <taxon>Blastobotrys</taxon>
    </lineage>
</organism>
<dbReference type="InterPro" id="IPR001251">
    <property type="entry name" value="CRAL-TRIO_dom"/>
</dbReference>
<feature type="region of interest" description="Disordered" evidence="1">
    <location>
        <begin position="62"/>
        <end position="95"/>
    </location>
</feature>
<reference evidence="3" key="2">
    <citation type="submission" date="2014-06" db="EMBL/GenBank/DDBJ databases">
        <title>The complete genome of Blastobotrys (Arxula) adeninivorans LS3 - a yeast of biotechnological interest.</title>
        <authorList>
            <person name="Kunze G."/>
            <person name="Gaillardin C."/>
            <person name="Czernicka M."/>
            <person name="Durrens P."/>
            <person name="Martin T."/>
            <person name="Boer E."/>
            <person name="Gabaldon T."/>
            <person name="Cruz J."/>
            <person name="Talla E."/>
            <person name="Marck C."/>
            <person name="Goffeau A."/>
            <person name="Barbe V."/>
            <person name="Baret P."/>
            <person name="Baronian K."/>
            <person name="Beier S."/>
            <person name="Bleykasten C."/>
            <person name="Bode R."/>
            <person name="Casaregola S."/>
            <person name="Despons L."/>
            <person name="Fairhead C."/>
            <person name="Giersberg M."/>
            <person name="Gierski P."/>
            <person name="Hahnel U."/>
            <person name="Hartmann A."/>
            <person name="Jankowska D."/>
            <person name="Jubin C."/>
            <person name="Jung P."/>
            <person name="Lafontaine I."/>
            <person name="Leh-Louis V."/>
            <person name="Lemaire M."/>
            <person name="Marcet-Houben M."/>
            <person name="Mascher M."/>
            <person name="Morel G."/>
            <person name="Richard G.-F."/>
            <person name="Riechen J."/>
            <person name="Sacerdot C."/>
            <person name="Sarkar A."/>
            <person name="Savel G."/>
            <person name="Schacherer J."/>
            <person name="Sherman D."/>
            <person name="Straub M.-L."/>
            <person name="Stein N."/>
            <person name="Thierry A."/>
            <person name="Trautwein-Schult A."/>
            <person name="Westhof E."/>
            <person name="Worch S."/>
            <person name="Dujon B."/>
            <person name="Souciet J.-L."/>
            <person name="Wincker P."/>
            <person name="Scholz U."/>
            <person name="Neuveglise N."/>
        </authorList>
    </citation>
    <scope>NUCLEOTIDE SEQUENCE</scope>
    <source>
        <strain evidence="3">LS3</strain>
    </source>
</reference>
<evidence type="ECO:0000313" key="3">
    <source>
        <dbReference type="EMBL" id="CDP34323.1"/>
    </source>
</evidence>
<reference evidence="3" key="1">
    <citation type="submission" date="2014-02" db="EMBL/GenBank/DDBJ databases">
        <authorList>
            <person name="Genoscope - CEA"/>
        </authorList>
    </citation>
    <scope>NUCLEOTIDE SEQUENCE</scope>
    <source>
        <strain evidence="3">LS3</strain>
    </source>
</reference>
<dbReference type="SUPFAM" id="SSF52087">
    <property type="entry name" value="CRAL/TRIO domain"/>
    <property type="match status" value="1"/>
</dbReference>
<feature type="domain" description="CRAL-TRIO" evidence="2">
    <location>
        <begin position="177"/>
        <end position="336"/>
    </location>
</feature>
<dbReference type="Pfam" id="PF00650">
    <property type="entry name" value="CRAL_TRIO"/>
    <property type="match status" value="1"/>
</dbReference>
<feature type="compositionally biased region" description="Polar residues" evidence="1">
    <location>
        <begin position="82"/>
        <end position="95"/>
    </location>
</feature>
<evidence type="ECO:0000259" key="2">
    <source>
        <dbReference type="PROSITE" id="PS50191"/>
    </source>
</evidence>
<dbReference type="PANTHER" id="PTHR46590:SF1">
    <property type="entry name" value="PHOSPHATIDYLINOSITOL TRANSFER PROTEIN CSR1"/>
    <property type="match status" value="1"/>
</dbReference>
<proteinExistence type="predicted"/>
<dbReference type="PhylomeDB" id="A0A060T042"/>
<sequence length="429" mass="48890">MASRKASTASAEGAINFNGKMIEAGRINNLTPQQELKLKEMWCHVLVANGSAPESLLDEITAKSSAASSPTEKKRGMFSMRRASTASTGSTESNIQNARTAFEQALTKIPAEKRSQVLMKMYKADHPDNLMLRFLRARKWVVADALKMLGEALAWRVDFDVESLTRRGELGALLDNDDELLLQFRSKKAYQYGVDKKGRPIVHVRPNFHDPHAQSEKTMEHFTVLIIEQARLFLEDPVDTAAVIFDLSKFSLANMDYAAVKFIIKCFEACYPESLGFILIHKAPWIFQGIWNIIKNWIDPVVAAKISFTRNHDDMAKFIDDKYIPKDLGGTREYEYQYVEPEEDENDAQKDTETRDKLMEEGHQMYREFEKLVLDWIRSDTTEASAAAQAQKNELADNFRVLYWKMDPYVRGRGVTDRTGVLKNPVLSN</sequence>
<dbReference type="SMART" id="SM01100">
    <property type="entry name" value="CRAL_TRIO_N"/>
    <property type="match status" value="1"/>
</dbReference>
<dbReference type="SMART" id="SM00516">
    <property type="entry name" value="SEC14"/>
    <property type="match status" value="1"/>
</dbReference>
<dbReference type="PANTHER" id="PTHR46590">
    <property type="entry name" value="PHOSPHATIDYLINOSITOL TRANSFER PROTEIN CSR1-RELATED"/>
    <property type="match status" value="1"/>
</dbReference>
<gene>
    <name evidence="3" type="ORF">GNLVRS02_ARAD1C09768g</name>
</gene>
<dbReference type="InterPro" id="IPR036865">
    <property type="entry name" value="CRAL-TRIO_dom_sf"/>
</dbReference>
<dbReference type="EMBL" id="HG937693">
    <property type="protein sequence ID" value="CDP34323.1"/>
    <property type="molecule type" value="Genomic_DNA"/>
</dbReference>
<dbReference type="PROSITE" id="PS50191">
    <property type="entry name" value="CRAL_TRIO"/>
    <property type="match status" value="1"/>
</dbReference>
<evidence type="ECO:0000256" key="1">
    <source>
        <dbReference type="SAM" id="MobiDB-lite"/>
    </source>
</evidence>
<accession>A0A060T042</accession>
<dbReference type="InterPro" id="IPR011074">
    <property type="entry name" value="CRAL/TRIO_N_dom"/>
</dbReference>
<dbReference type="Gene3D" id="3.40.525.10">
    <property type="entry name" value="CRAL-TRIO lipid binding domain"/>
    <property type="match status" value="1"/>
</dbReference>
<dbReference type="Pfam" id="PF03765">
    <property type="entry name" value="CRAL_TRIO_N"/>
    <property type="match status" value="1"/>
</dbReference>
<dbReference type="InterPro" id="IPR052432">
    <property type="entry name" value="PITP/CRAL-TRIO"/>
</dbReference>
<name>A0A060T042_BLAAD</name>
<dbReference type="SUPFAM" id="SSF46938">
    <property type="entry name" value="CRAL/TRIO N-terminal domain"/>
    <property type="match status" value="1"/>
</dbReference>
<dbReference type="CDD" id="cd00170">
    <property type="entry name" value="SEC14"/>
    <property type="match status" value="1"/>
</dbReference>